<sequence length="432" mass="49078">MTEGFIKAQSDNLPLVDSLMIAEFFSKNELFTSAEQRGVKAKRSERESYGDSAVGYVELKRENNICLVKCKICPEHRVRAKNYTVIMEVNEAEESILKAQCQDCAASEGGCKHAIAFVMWVHRRSEEPSPTEIISYWKKPKLSGVGTLLQFVKVQDFAKDAREEIVNSTNKHFLEQFIGRAIECGASSQLLKYYNEDKLLNLGIHQLLCSFQNDGKQMTDEFIMYAASKMSTALCNEAFSKTKEQSECSIWRDLRYCRITASKIYEVSRCKTVEGSLVENIIGASKKYDTPAMKRGRDLEASVLRVVEKKLNTNLFRGGVMLSKDFSILGASPDAYNDDIVVEIKCPTSEKTVSNYVLNGVINNKYLAQIQLQMLLMEKKCGVFCVADPLFEKNKEVTLIHVSYNEDFLNPIIEKSLEFWKTNIYDIVKKNM</sequence>
<dbReference type="InterPro" id="IPR019080">
    <property type="entry name" value="YqaJ_viral_recombinase"/>
</dbReference>
<dbReference type="Proteomes" id="UP001152799">
    <property type="component" value="Chromosome 14"/>
</dbReference>
<accession>A0A9N9QGD5</accession>
<dbReference type="InterPro" id="IPR011604">
    <property type="entry name" value="PDDEXK-like_dom_sf"/>
</dbReference>
<name>A0A9N9QGD5_9CUCU</name>
<feature type="domain" description="YqaJ viral recombinase" evidence="1">
    <location>
        <begin position="251"/>
        <end position="375"/>
    </location>
</feature>
<protein>
    <recommendedName>
        <fullName evidence="1">YqaJ viral recombinase domain-containing protein</fullName>
    </recommendedName>
</protein>
<proteinExistence type="predicted"/>
<organism evidence="2 3">
    <name type="scientific">Ceutorhynchus assimilis</name>
    <name type="common">cabbage seed weevil</name>
    <dbReference type="NCBI Taxonomy" id="467358"/>
    <lineage>
        <taxon>Eukaryota</taxon>
        <taxon>Metazoa</taxon>
        <taxon>Ecdysozoa</taxon>
        <taxon>Arthropoda</taxon>
        <taxon>Hexapoda</taxon>
        <taxon>Insecta</taxon>
        <taxon>Pterygota</taxon>
        <taxon>Neoptera</taxon>
        <taxon>Endopterygota</taxon>
        <taxon>Coleoptera</taxon>
        <taxon>Polyphaga</taxon>
        <taxon>Cucujiformia</taxon>
        <taxon>Curculionidae</taxon>
        <taxon>Ceutorhynchinae</taxon>
        <taxon>Ceutorhynchus</taxon>
    </lineage>
</organism>
<dbReference type="GO" id="GO:0006281">
    <property type="term" value="P:DNA repair"/>
    <property type="evidence" value="ECO:0007669"/>
    <property type="project" value="UniProtKB-ARBA"/>
</dbReference>
<dbReference type="PANTHER" id="PTHR39953:SF1">
    <property type="entry name" value="RE54151P"/>
    <property type="match status" value="1"/>
</dbReference>
<dbReference type="Pfam" id="PF09588">
    <property type="entry name" value="YqaJ"/>
    <property type="match status" value="1"/>
</dbReference>
<evidence type="ECO:0000259" key="1">
    <source>
        <dbReference type="Pfam" id="PF09588"/>
    </source>
</evidence>
<dbReference type="OrthoDB" id="6774613at2759"/>
<evidence type="ECO:0000313" key="2">
    <source>
        <dbReference type="EMBL" id="CAG9763757.1"/>
    </source>
</evidence>
<dbReference type="SUPFAM" id="SSF52980">
    <property type="entry name" value="Restriction endonuclease-like"/>
    <property type="match status" value="1"/>
</dbReference>
<dbReference type="CDD" id="cd22343">
    <property type="entry name" value="PDDEXK_lambda_exonuclease-like"/>
    <property type="match status" value="1"/>
</dbReference>
<keyword evidence="3" id="KW-1185">Reference proteome</keyword>
<dbReference type="AlphaFoldDB" id="A0A9N9QGD5"/>
<dbReference type="Gene3D" id="3.90.320.10">
    <property type="match status" value="1"/>
</dbReference>
<dbReference type="InterPro" id="IPR011335">
    <property type="entry name" value="Restrct_endonuc-II-like"/>
</dbReference>
<dbReference type="PANTHER" id="PTHR39953">
    <property type="entry name" value="RE54151P"/>
    <property type="match status" value="1"/>
</dbReference>
<gene>
    <name evidence="2" type="ORF">CEUTPL_LOCUS4413</name>
</gene>
<reference evidence="2" key="1">
    <citation type="submission" date="2022-01" db="EMBL/GenBank/DDBJ databases">
        <authorList>
            <person name="King R."/>
        </authorList>
    </citation>
    <scope>NUCLEOTIDE SEQUENCE</scope>
</reference>
<dbReference type="EMBL" id="OU892290">
    <property type="protein sequence ID" value="CAG9763757.1"/>
    <property type="molecule type" value="Genomic_DNA"/>
</dbReference>
<evidence type="ECO:0000313" key="3">
    <source>
        <dbReference type="Proteomes" id="UP001152799"/>
    </source>
</evidence>